<keyword evidence="3" id="KW-0732">Signal</keyword>
<proteinExistence type="inferred from homology"/>
<dbReference type="Gene3D" id="3.40.190.10">
    <property type="entry name" value="Periplasmic binding protein-like II"/>
    <property type="match status" value="2"/>
</dbReference>
<organism evidence="6 7">
    <name type="scientific">Labrys wisconsinensis</name>
    <dbReference type="NCBI Taxonomy" id="425677"/>
    <lineage>
        <taxon>Bacteria</taxon>
        <taxon>Pseudomonadati</taxon>
        <taxon>Pseudomonadota</taxon>
        <taxon>Alphaproteobacteria</taxon>
        <taxon>Hyphomicrobiales</taxon>
        <taxon>Xanthobacteraceae</taxon>
        <taxon>Labrys</taxon>
    </lineage>
</organism>
<evidence type="ECO:0000259" key="5">
    <source>
        <dbReference type="SMART" id="SM00062"/>
    </source>
</evidence>
<dbReference type="RefSeq" id="WP_307282843.1">
    <property type="nucleotide sequence ID" value="NZ_JAUSVX010000019.1"/>
</dbReference>
<feature type="domain" description="Solute-binding protein family 3/N-terminal" evidence="5">
    <location>
        <begin position="57"/>
        <end position="279"/>
    </location>
</feature>
<dbReference type="PROSITE" id="PS01039">
    <property type="entry name" value="SBP_BACTERIAL_3"/>
    <property type="match status" value="1"/>
</dbReference>
<dbReference type="InterPro" id="IPR018313">
    <property type="entry name" value="SBP_3_CS"/>
</dbReference>
<evidence type="ECO:0000313" key="6">
    <source>
        <dbReference type="EMBL" id="MDQ0473984.1"/>
    </source>
</evidence>
<dbReference type="EMBL" id="JAUSVX010000019">
    <property type="protein sequence ID" value="MDQ0473984.1"/>
    <property type="molecule type" value="Genomic_DNA"/>
</dbReference>
<evidence type="ECO:0000256" key="2">
    <source>
        <dbReference type="ARBA" id="ARBA00010333"/>
    </source>
</evidence>
<evidence type="ECO:0000313" key="7">
    <source>
        <dbReference type="Proteomes" id="UP001242480"/>
    </source>
</evidence>
<gene>
    <name evidence="6" type="ORF">QO011_007023</name>
</gene>
<dbReference type="PANTHER" id="PTHR35936:SF17">
    <property type="entry name" value="ARGININE-BINDING EXTRACELLULAR PROTEIN ARTP"/>
    <property type="match status" value="1"/>
</dbReference>
<dbReference type="PANTHER" id="PTHR35936">
    <property type="entry name" value="MEMBRANE-BOUND LYTIC MUREIN TRANSGLYCOSYLASE F"/>
    <property type="match status" value="1"/>
</dbReference>
<comment type="similarity">
    <text evidence="2 4">Belongs to the bacterial solute-binding protein 3 family.</text>
</comment>
<evidence type="ECO:0000256" key="3">
    <source>
        <dbReference type="ARBA" id="ARBA00022729"/>
    </source>
</evidence>
<dbReference type="InterPro" id="IPR001638">
    <property type="entry name" value="Solute-binding_3/MltF_N"/>
</dbReference>
<sequence>MDGGHFRAARRDTAVARRGIAVARRGIAVALLGLLLALAPRAGVAQTTTDDIISRGKLVVAIDTTTPPYGMIDADMQPTGFDIELAQVIGKALGVPVEFVTVTSPGRIPALLTNRVDMVVSIFSITAERALQVAFSIPYASQSSVVLAPKSLAIKSAKDLVGLKVGVTRGTGEDGLLTAAAKDTPGIQILRFDDYASISQAMLSGQIDAMGGGDYGDIYLKKSAKGDDFELKYVLKTFYFGIGVRKDSPQLLQWLNTLVFTLRQDGTLDRLSMTYRKTPLPPLPTF</sequence>
<dbReference type="Pfam" id="PF00497">
    <property type="entry name" value="SBP_bac_3"/>
    <property type="match status" value="1"/>
</dbReference>
<dbReference type="SMART" id="SM00062">
    <property type="entry name" value="PBPb"/>
    <property type="match status" value="1"/>
</dbReference>
<comment type="caution">
    <text evidence="6">The sequence shown here is derived from an EMBL/GenBank/DDBJ whole genome shotgun (WGS) entry which is preliminary data.</text>
</comment>
<accession>A0ABU0JL50</accession>
<protein>
    <submittedName>
        <fullName evidence="6">Polar amino acid transport system substrate-binding protein</fullName>
    </submittedName>
</protein>
<evidence type="ECO:0000256" key="1">
    <source>
        <dbReference type="ARBA" id="ARBA00004196"/>
    </source>
</evidence>
<keyword evidence="7" id="KW-1185">Reference proteome</keyword>
<comment type="subcellular location">
    <subcellularLocation>
        <location evidence="1">Cell envelope</location>
    </subcellularLocation>
</comment>
<dbReference type="Proteomes" id="UP001242480">
    <property type="component" value="Unassembled WGS sequence"/>
</dbReference>
<dbReference type="SUPFAM" id="SSF53850">
    <property type="entry name" value="Periplasmic binding protein-like II"/>
    <property type="match status" value="1"/>
</dbReference>
<name>A0ABU0JL50_9HYPH</name>
<reference evidence="6 7" key="1">
    <citation type="submission" date="2023-07" db="EMBL/GenBank/DDBJ databases">
        <title>Genomic Encyclopedia of Type Strains, Phase IV (KMG-IV): sequencing the most valuable type-strain genomes for metagenomic binning, comparative biology and taxonomic classification.</title>
        <authorList>
            <person name="Goeker M."/>
        </authorList>
    </citation>
    <scope>NUCLEOTIDE SEQUENCE [LARGE SCALE GENOMIC DNA]</scope>
    <source>
        <strain evidence="6 7">DSM 19619</strain>
    </source>
</reference>
<evidence type="ECO:0000256" key="4">
    <source>
        <dbReference type="RuleBase" id="RU003744"/>
    </source>
</evidence>